<dbReference type="GO" id="GO:0003700">
    <property type="term" value="F:DNA-binding transcription factor activity"/>
    <property type="evidence" value="ECO:0007669"/>
    <property type="project" value="InterPro"/>
</dbReference>
<protein>
    <recommendedName>
        <fullName evidence="2">TrpR like protein, YerC/YecD</fullName>
    </recommendedName>
</protein>
<dbReference type="InterPro" id="IPR000831">
    <property type="entry name" value="Trp_repress"/>
</dbReference>
<dbReference type="Pfam" id="PF01371">
    <property type="entry name" value="Trp_repressor"/>
    <property type="match status" value="1"/>
</dbReference>
<dbReference type="InterPro" id="IPR038116">
    <property type="entry name" value="TrpR-like_sf"/>
</dbReference>
<dbReference type="InterPro" id="IPR010921">
    <property type="entry name" value="Trp_repressor/repl_initiator"/>
</dbReference>
<organism evidence="1">
    <name type="scientific">uncultured Microgenomates bacterium Rifle_16ft_4_minimus_37836</name>
    <dbReference type="NCBI Taxonomy" id="1665115"/>
    <lineage>
        <taxon>Bacteria</taxon>
        <taxon>Candidatus Microgenomatota</taxon>
        <taxon>environmental samples</taxon>
    </lineage>
</organism>
<dbReference type="AlphaFoldDB" id="A0A0H4TQ84"/>
<evidence type="ECO:0008006" key="2">
    <source>
        <dbReference type="Google" id="ProtNLM"/>
    </source>
</evidence>
<dbReference type="Gene3D" id="1.10.1270.10">
    <property type="entry name" value="TrpR-like"/>
    <property type="match status" value="1"/>
</dbReference>
<dbReference type="EMBL" id="KT007005">
    <property type="protein sequence ID" value="AKQ02919.1"/>
    <property type="molecule type" value="Genomic_DNA"/>
</dbReference>
<accession>A0A0H4TQ84</accession>
<reference evidence="1" key="1">
    <citation type="journal article" date="2015" name="ISME J.">
        <title>Aquifer environment selects for microbial species cohorts in sediment and groundwater.</title>
        <authorList>
            <person name="Hug L.A."/>
            <person name="Thomas B.C."/>
            <person name="Brown C.T."/>
            <person name="Frischkorn K.R."/>
            <person name="Williams K.H."/>
            <person name="Tringe S.G."/>
            <person name="Banfield J.F."/>
        </authorList>
    </citation>
    <scope>NUCLEOTIDE SEQUENCE</scope>
</reference>
<dbReference type="GO" id="GO:0043565">
    <property type="term" value="F:sequence-specific DNA binding"/>
    <property type="evidence" value="ECO:0007669"/>
    <property type="project" value="InterPro"/>
</dbReference>
<evidence type="ECO:0000313" key="1">
    <source>
        <dbReference type="EMBL" id="AKQ02919.1"/>
    </source>
</evidence>
<name>A0A0H4TQ84_9BACT</name>
<sequence>MRRYKFLGEDSVFAALNKLRTSFFAANDGLQVDEIIKGILTYDERMKIGRRIQIAQLLDQGLQYREIMKELKVGLPTIMLVSRKMDQNPRCFELIMAREEKVEKEYKGKAYKKVGESKIVFERKEYTGFRRKNVKR</sequence>
<proteinExistence type="predicted"/>
<dbReference type="SUPFAM" id="SSF48295">
    <property type="entry name" value="TrpR-like"/>
    <property type="match status" value="1"/>
</dbReference>